<feature type="region of interest" description="Disordered" evidence="1">
    <location>
        <begin position="1"/>
        <end position="26"/>
    </location>
</feature>
<dbReference type="AlphaFoldDB" id="A0A9Q3BH76"/>
<reference evidence="2" key="1">
    <citation type="submission" date="2021-03" db="EMBL/GenBank/DDBJ databases">
        <title>Draft genome sequence of rust myrtle Austropuccinia psidii MF-1, a brazilian biotype.</title>
        <authorList>
            <person name="Quecine M.C."/>
            <person name="Pachon D.M.R."/>
            <person name="Bonatelli M.L."/>
            <person name="Correr F.H."/>
            <person name="Franceschini L.M."/>
            <person name="Leite T.F."/>
            <person name="Margarido G.R.A."/>
            <person name="Almeida C.A."/>
            <person name="Ferrarezi J.A."/>
            <person name="Labate C.A."/>
        </authorList>
    </citation>
    <scope>NUCLEOTIDE SEQUENCE</scope>
    <source>
        <strain evidence="2">MF-1</strain>
    </source>
</reference>
<sequence>MNSLTPKLAPSSEPDHSYICHHRQNSSKRSERLHQLVYSSSRFRLRIKIILLKTASSNPLKAQQHMTWSHLGYWVEVSYYPKTFQVFLPDQQSIMVPLMIYLSWMLQPLRP</sequence>
<comment type="caution">
    <text evidence="2">The sequence shown here is derived from an EMBL/GenBank/DDBJ whole genome shotgun (WGS) entry which is preliminary data.</text>
</comment>
<dbReference type="EMBL" id="AVOT02000964">
    <property type="protein sequence ID" value="MBW0465153.1"/>
    <property type="molecule type" value="Genomic_DNA"/>
</dbReference>
<accession>A0A9Q3BH76</accession>
<dbReference type="Proteomes" id="UP000765509">
    <property type="component" value="Unassembled WGS sequence"/>
</dbReference>
<evidence type="ECO:0000256" key="1">
    <source>
        <dbReference type="SAM" id="MobiDB-lite"/>
    </source>
</evidence>
<protein>
    <submittedName>
        <fullName evidence="2">Uncharacterized protein</fullName>
    </submittedName>
</protein>
<gene>
    <name evidence="2" type="ORF">O181_004868</name>
</gene>
<organism evidence="2 3">
    <name type="scientific">Austropuccinia psidii MF-1</name>
    <dbReference type="NCBI Taxonomy" id="1389203"/>
    <lineage>
        <taxon>Eukaryota</taxon>
        <taxon>Fungi</taxon>
        <taxon>Dikarya</taxon>
        <taxon>Basidiomycota</taxon>
        <taxon>Pucciniomycotina</taxon>
        <taxon>Pucciniomycetes</taxon>
        <taxon>Pucciniales</taxon>
        <taxon>Sphaerophragmiaceae</taxon>
        <taxon>Austropuccinia</taxon>
    </lineage>
</organism>
<evidence type="ECO:0000313" key="2">
    <source>
        <dbReference type="EMBL" id="MBW0465153.1"/>
    </source>
</evidence>
<name>A0A9Q3BH76_9BASI</name>
<proteinExistence type="predicted"/>
<evidence type="ECO:0000313" key="3">
    <source>
        <dbReference type="Proteomes" id="UP000765509"/>
    </source>
</evidence>
<keyword evidence="3" id="KW-1185">Reference proteome</keyword>